<accession>A0A914QIW5</accession>
<evidence type="ECO:0000313" key="4">
    <source>
        <dbReference type="WBParaSite" id="PDA_v2.g29535.t1"/>
    </source>
</evidence>
<reference evidence="4" key="1">
    <citation type="submission" date="2022-11" db="UniProtKB">
        <authorList>
            <consortium name="WormBaseParasite"/>
        </authorList>
    </citation>
    <scope>IDENTIFICATION</scope>
</reference>
<feature type="signal peptide" evidence="2">
    <location>
        <begin position="1"/>
        <end position="19"/>
    </location>
</feature>
<protein>
    <submittedName>
        <fullName evidence="4">Uncharacterized protein</fullName>
    </submittedName>
</protein>
<name>A0A914QIW5_9BILA</name>
<organism evidence="3 4">
    <name type="scientific">Panagrolaimus davidi</name>
    <dbReference type="NCBI Taxonomy" id="227884"/>
    <lineage>
        <taxon>Eukaryota</taxon>
        <taxon>Metazoa</taxon>
        <taxon>Ecdysozoa</taxon>
        <taxon>Nematoda</taxon>
        <taxon>Chromadorea</taxon>
        <taxon>Rhabditida</taxon>
        <taxon>Tylenchina</taxon>
        <taxon>Panagrolaimomorpha</taxon>
        <taxon>Panagrolaimoidea</taxon>
        <taxon>Panagrolaimidae</taxon>
        <taxon>Panagrolaimus</taxon>
    </lineage>
</organism>
<feature type="region of interest" description="Disordered" evidence="1">
    <location>
        <begin position="123"/>
        <end position="143"/>
    </location>
</feature>
<dbReference type="Proteomes" id="UP000887578">
    <property type="component" value="Unplaced"/>
</dbReference>
<evidence type="ECO:0000256" key="1">
    <source>
        <dbReference type="SAM" id="MobiDB-lite"/>
    </source>
</evidence>
<evidence type="ECO:0000313" key="3">
    <source>
        <dbReference type="Proteomes" id="UP000887578"/>
    </source>
</evidence>
<dbReference type="WBParaSite" id="PDA_v2.g29535.t1">
    <property type="protein sequence ID" value="PDA_v2.g29535.t1"/>
    <property type="gene ID" value="PDA_v2.g29535"/>
</dbReference>
<keyword evidence="2" id="KW-0732">Signal</keyword>
<evidence type="ECO:0000256" key="2">
    <source>
        <dbReference type="SAM" id="SignalP"/>
    </source>
</evidence>
<feature type="chain" id="PRO_5037757191" evidence="2">
    <location>
        <begin position="20"/>
        <end position="296"/>
    </location>
</feature>
<proteinExistence type="predicted"/>
<sequence length="296" mass="34443">MVNFSLLFINVYCLIKAEAFHDSKHNVTRINLDKKSSIELFKKWQDQALSGLMASVASKKIGTVSKEHATAHEKCAKSANSVIKHAKCVSKLLQLPSIKKQPKSKSENEKKALFARLKPEQIHQPINPLNPTNPLNPSSKLPKLGKSKRLMKYEKKQKQRKHQNKLKSHSNILHKSSNVKLQNPRKLQNHFISTYQFQPQPRRYMGAKAIIFNPNQNHRRFNPNHFFRQQFFQENRKYKKVGEFEVLAKRRKRYSIKSDSQYFLQNSELILTPIGKVAQNLIKTVLDIKNKTERVP</sequence>
<dbReference type="AlphaFoldDB" id="A0A914QIW5"/>
<feature type="compositionally biased region" description="Low complexity" evidence="1">
    <location>
        <begin position="125"/>
        <end position="142"/>
    </location>
</feature>
<keyword evidence="3" id="KW-1185">Reference proteome</keyword>